<dbReference type="SUPFAM" id="SSF46894">
    <property type="entry name" value="C-terminal effector domain of the bipartite response regulators"/>
    <property type="match status" value="1"/>
</dbReference>
<dbReference type="SMART" id="SM00862">
    <property type="entry name" value="Trans_reg_C"/>
    <property type="match status" value="1"/>
</dbReference>
<dbReference type="Gene3D" id="1.10.10.10">
    <property type="entry name" value="Winged helix-like DNA-binding domain superfamily/Winged helix DNA-binding domain"/>
    <property type="match status" value="1"/>
</dbReference>
<dbReference type="Proteomes" id="UP001224644">
    <property type="component" value="Unassembled WGS sequence"/>
</dbReference>
<dbReference type="InterPro" id="IPR016032">
    <property type="entry name" value="Sig_transdc_resp-reg_C-effctor"/>
</dbReference>
<evidence type="ECO:0000313" key="3">
    <source>
        <dbReference type="EMBL" id="MDN3592057.1"/>
    </source>
</evidence>
<evidence type="ECO:0000313" key="4">
    <source>
        <dbReference type="Proteomes" id="UP001224644"/>
    </source>
</evidence>
<evidence type="ECO:0000256" key="1">
    <source>
        <dbReference type="ARBA" id="ARBA00023125"/>
    </source>
</evidence>
<organism evidence="3 4">
    <name type="scientific">Methylobacterium adhaesivum</name>
    <dbReference type="NCBI Taxonomy" id="333297"/>
    <lineage>
        <taxon>Bacteria</taxon>
        <taxon>Pseudomonadati</taxon>
        <taxon>Pseudomonadota</taxon>
        <taxon>Alphaproteobacteria</taxon>
        <taxon>Hyphomicrobiales</taxon>
        <taxon>Methylobacteriaceae</taxon>
        <taxon>Methylobacterium</taxon>
    </lineage>
</organism>
<evidence type="ECO:0000259" key="2">
    <source>
        <dbReference type="SMART" id="SM00862"/>
    </source>
</evidence>
<dbReference type="InterPro" id="IPR036388">
    <property type="entry name" value="WH-like_DNA-bd_sf"/>
</dbReference>
<accession>A0ABT8BKN3</accession>
<name>A0ABT8BKN3_9HYPH</name>
<protein>
    <submittedName>
        <fullName evidence="3">Helix-turn-helix domain-containing protein</fullName>
    </submittedName>
</protein>
<feature type="domain" description="OmpR/PhoB-type" evidence="2">
    <location>
        <begin position="35"/>
        <end position="109"/>
    </location>
</feature>
<proteinExistence type="predicted"/>
<keyword evidence="4" id="KW-1185">Reference proteome</keyword>
<dbReference type="RefSeq" id="WP_238226115.1">
    <property type="nucleotide sequence ID" value="NZ_BPQD01000016.1"/>
</dbReference>
<reference evidence="4" key="1">
    <citation type="journal article" date="2019" name="Int. J. Syst. Evol. Microbiol.">
        <title>The Global Catalogue of Microorganisms (GCM) 10K type strain sequencing project: providing services to taxonomists for standard genome sequencing and annotation.</title>
        <authorList>
            <consortium name="The Broad Institute Genomics Platform"/>
            <consortium name="The Broad Institute Genome Sequencing Center for Infectious Disease"/>
            <person name="Wu L."/>
            <person name="Ma J."/>
        </authorList>
    </citation>
    <scope>NUCLEOTIDE SEQUENCE [LARGE SCALE GENOMIC DNA]</scope>
    <source>
        <strain evidence="4">CECT 7069</strain>
    </source>
</reference>
<dbReference type="InterPro" id="IPR001867">
    <property type="entry name" value="OmpR/PhoB-type_DNA-bd"/>
</dbReference>
<sequence>MHAATFNSEEAGAIIARLRTENEELRASLVEPAVTAPRDWGLTAFEDKLFRMLLKSEVVSKPSMMAVLYGDIDDRPAPKLMDVFVHRIRKKTRPFSVEIRTILGAGYALTDRDAWRKALKIGSGETQH</sequence>
<comment type="caution">
    <text evidence="3">The sequence shown here is derived from an EMBL/GenBank/DDBJ whole genome shotgun (WGS) entry which is preliminary data.</text>
</comment>
<dbReference type="EMBL" id="JAUFPX010000015">
    <property type="protein sequence ID" value="MDN3592057.1"/>
    <property type="molecule type" value="Genomic_DNA"/>
</dbReference>
<keyword evidence="1" id="KW-0238">DNA-binding</keyword>
<gene>
    <name evidence="3" type="ORF">QWZ12_15780</name>
</gene>